<keyword evidence="2" id="KW-0689">Ribosomal protein</keyword>
<protein>
    <submittedName>
        <fullName evidence="2">Large subunit ribosomal protein L7A</fullName>
    </submittedName>
</protein>
<proteinExistence type="predicted"/>
<feature type="domain" description="Ribosomal protein eL8/eL30/eS12/Gadd45" evidence="1">
    <location>
        <begin position="5"/>
        <end position="82"/>
    </location>
</feature>
<evidence type="ECO:0000313" key="3">
    <source>
        <dbReference type="Proteomes" id="UP001237207"/>
    </source>
</evidence>
<evidence type="ECO:0000259" key="1">
    <source>
        <dbReference type="Pfam" id="PF01248"/>
    </source>
</evidence>
<sequence>MSYEKVAQAENIKIGTKQTVKALESGKAIEVFVAQDADPYLINEIRKTAKKYHVTITNVDSMKKLGKASKIDVGAAVVAIVSK</sequence>
<dbReference type="SUPFAM" id="SSF55315">
    <property type="entry name" value="L30e-like"/>
    <property type="match status" value="1"/>
</dbReference>
<dbReference type="InterPro" id="IPR004038">
    <property type="entry name" value="Ribosomal_eL8/eL30/eS12/Gad45"/>
</dbReference>
<dbReference type="EMBL" id="JAUSUC010000025">
    <property type="protein sequence ID" value="MDQ0215704.1"/>
    <property type="molecule type" value="Genomic_DNA"/>
</dbReference>
<dbReference type="GO" id="GO:0005840">
    <property type="term" value="C:ribosome"/>
    <property type="evidence" value="ECO:0007669"/>
    <property type="project" value="UniProtKB-KW"/>
</dbReference>
<dbReference type="RefSeq" id="WP_307257705.1">
    <property type="nucleotide sequence ID" value="NZ_JAUSUC010000025.1"/>
</dbReference>
<keyword evidence="2" id="KW-0687">Ribonucleoprotein</keyword>
<dbReference type="NCBIfam" id="NF010125">
    <property type="entry name" value="PRK13602.1"/>
    <property type="match status" value="1"/>
</dbReference>
<name>A0AAJ1SZF2_9BACI</name>
<reference evidence="2" key="1">
    <citation type="submission" date="2023-07" db="EMBL/GenBank/DDBJ databases">
        <title>Genomic Encyclopedia of Type Strains, Phase IV (KMG-IV): sequencing the most valuable type-strain genomes for metagenomic binning, comparative biology and taxonomic classification.</title>
        <authorList>
            <person name="Goeker M."/>
        </authorList>
    </citation>
    <scope>NUCLEOTIDE SEQUENCE</scope>
    <source>
        <strain evidence="2">DSM 23947</strain>
    </source>
</reference>
<keyword evidence="3" id="KW-1185">Reference proteome</keyword>
<dbReference type="Proteomes" id="UP001237207">
    <property type="component" value="Unassembled WGS sequence"/>
</dbReference>
<evidence type="ECO:0000313" key="2">
    <source>
        <dbReference type="EMBL" id="MDQ0215704.1"/>
    </source>
</evidence>
<accession>A0AAJ1SZF2</accession>
<dbReference type="InterPro" id="IPR029064">
    <property type="entry name" value="Ribosomal_eL30-like_sf"/>
</dbReference>
<dbReference type="AlphaFoldDB" id="A0AAJ1SZF2"/>
<dbReference type="Gene3D" id="3.30.1330.30">
    <property type="match status" value="1"/>
</dbReference>
<comment type="caution">
    <text evidence="2">The sequence shown here is derived from an EMBL/GenBank/DDBJ whole genome shotgun (WGS) entry which is preliminary data.</text>
</comment>
<dbReference type="Pfam" id="PF01248">
    <property type="entry name" value="Ribosomal_L7Ae"/>
    <property type="match status" value="1"/>
</dbReference>
<organism evidence="2 3">
    <name type="scientific">Oikeobacillus pervagus</name>
    <dbReference type="NCBI Taxonomy" id="1325931"/>
    <lineage>
        <taxon>Bacteria</taxon>
        <taxon>Bacillati</taxon>
        <taxon>Bacillota</taxon>
        <taxon>Bacilli</taxon>
        <taxon>Bacillales</taxon>
        <taxon>Bacillaceae</taxon>
        <taxon>Oikeobacillus</taxon>
    </lineage>
</organism>
<gene>
    <name evidence="2" type="ORF">J2S13_002123</name>
</gene>